<feature type="compositionally biased region" description="Low complexity" evidence="6">
    <location>
        <begin position="534"/>
        <end position="548"/>
    </location>
</feature>
<evidence type="ECO:0000313" key="9">
    <source>
        <dbReference type="Proteomes" id="UP000054350"/>
    </source>
</evidence>
<dbReference type="PANTHER" id="PTHR10972">
    <property type="entry name" value="OXYSTEROL-BINDING PROTEIN-RELATED"/>
    <property type="match status" value="1"/>
</dbReference>
<comment type="similarity">
    <text evidence="1">Belongs to the OSBP family.</text>
</comment>
<reference evidence="9" key="2">
    <citation type="submission" date="2009-11" db="EMBL/GenBank/DDBJ databases">
        <title>The Genome Sequence of Allomyces macrogynus strain ATCC 38327.</title>
        <authorList>
            <consortium name="The Broad Institute Genome Sequencing Platform"/>
            <person name="Russ C."/>
            <person name="Cuomo C."/>
            <person name="Shea T."/>
            <person name="Young S.K."/>
            <person name="Zeng Q."/>
            <person name="Koehrsen M."/>
            <person name="Haas B."/>
            <person name="Borodovsky M."/>
            <person name="Guigo R."/>
            <person name="Alvarado L."/>
            <person name="Berlin A."/>
            <person name="Borenstein D."/>
            <person name="Chen Z."/>
            <person name="Engels R."/>
            <person name="Freedman E."/>
            <person name="Gellesch M."/>
            <person name="Goldberg J."/>
            <person name="Griggs A."/>
            <person name="Gujja S."/>
            <person name="Heiman D."/>
            <person name="Hepburn T."/>
            <person name="Howarth C."/>
            <person name="Jen D."/>
            <person name="Larson L."/>
            <person name="Lewis B."/>
            <person name="Mehta T."/>
            <person name="Park D."/>
            <person name="Pearson M."/>
            <person name="Roberts A."/>
            <person name="Saif S."/>
            <person name="Shenoy N."/>
            <person name="Sisk P."/>
            <person name="Stolte C."/>
            <person name="Sykes S."/>
            <person name="Walk T."/>
            <person name="White J."/>
            <person name="Yandava C."/>
            <person name="Burger G."/>
            <person name="Gray M.W."/>
            <person name="Holland P.W.H."/>
            <person name="King N."/>
            <person name="Lang F.B.F."/>
            <person name="Roger A.J."/>
            <person name="Ruiz-Trillo I."/>
            <person name="Lander E."/>
            <person name="Nusbaum C."/>
        </authorList>
    </citation>
    <scope>NUCLEOTIDE SEQUENCE [LARGE SCALE GENOMIC DNA]</scope>
    <source>
        <strain evidence="9">ATCC 38327</strain>
    </source>
</reference>
<evidence type="ECO:0000256" key="6">
    <source>
        <dbReference type="SAM" id="MobiDB-lite"/>
    </source>
</evidence>
<evidence type="ECO:0000256" key="5">
    <source>
        <dbReference type="SAM" id="Coils"/>
    </source>
</evidence>
<feature type="compositionally biased region" description="Polar residues" evidence="6">
    <location>
        <begin position="70"/>
        <end position="98"/>
    </location>
</feature>
<dbReference type="Pfam" id="PF13897">
    <property type="entry name" value="GOLD_2"/>
    <property type="match status" value="1"/>
</dbReference>
<dbReference type="Gene3D" id="3.30.70.3490">
    <property type="match status" value="1"/>
</dbReference>
<dbReference type="InterPro" id="IPR037239">
    <property type="entry name" value="OSBP_sf"/>
</dbReference>
<proteinExistence type="inferred from homology"/>
<dbReference type="SUPFAM" id="SSF101576">
    <property type="entry name" value="Supernatant protein factor (SPF), C-terminal domain"/>
    <property type="match status" value="1"/>
</dbReference>
<name>A0A0L0RXD8_ALLM3</name>
<dbReference type="InterPro" id="IPR001849">
    <property type="entry name" value="PH_domain"/>
</dbReference>
<dbReference type="OrthoDB" id="1854502at2759"/>
<feature type="compositionally biased region" description="Low complexity" evidence="6">
    <location>
        <begin position="113"/>
        <end position="131"/>
    </location>
</feature>
<gene>
    <name evidence="8" type="ORF">AMAG_00970</name>
</gene>
<keyword evidence="9" id="KW-1185">Reference proteome</keyword>
<feature type="region of interest" description="Disordered" evidence="6">
    <location>
        <begin position="47"/>
        <end position="139"/>
    </location>
</feature>
<dbReference type="SUPFAM" id="SSF144000">
    <property type="entry name" value="Oxysterol-binding protein-like"/>
    <property type="match status" value="1"/>
</dbReference>
<dbReference type="AlphaFoldDB" id="A0A0L0RXD8"/>
<dbReference type="Gene3D" id="2.40.160.120">
    <property type="match status" value="1"/>
</dbReference>
<dbReference type="InterPro" id="IPR000648">
    <property type="entry name" value="Oxysterol-bd"/>
</dbReference>
<evidence type="ECO:0000259" key="7">
    <source>
        <dbReference type="PROSITE" id="PS50003"/>
    </source>
</evidence>
<evidence type="ECO:0000256" key="2">
    <source>
        <dbReference type="ARBA" id="ARBA00022448"/>
    </source>
</evidence>
<evidence type="ECO:0000256" key="1">
    <source>
        <dbReference type="ARBA" id="ARBA00008842"/>
    </source>
</evidence>
<dbReference type="InterPro" id="IPR041680">
    <property type="entry name" value="PH_8"/>
</dbReference>
<protein>
    <recommendedName>
        <fullName evidence="7">PH domain-containing protein</fullName>
    </recommendedName>
</protein>
<dbReference type="PROSITE" id="PS50003">
    <property type="entry name" value="PH_DOMAIN"/>
    <property type="match status" value="1"/>
</dbReference>
<dbReference type="STRING" id="578462.A0A0L0RXD8"/>
<dbReference type="InterPro" id="IPR036598">
    <property type="entry name" value="GOLD_dom_sf"/>
</dbReference>
<dbReference type="GO" id="GO:0005829">
    <property type="term" value="C:cytosol"/>
    <property type="evidence" value="ECO:0007669"/>
    <property type="project" value="TreeGrafter"/>
</dbReference>
<dbReference type="VEuPathDB" id="FungiDB:AMAG_00970"/>
<keyword evidence="2" id="KW-0813">Transport</keyword>
<dbReference type="InterPro" id="IPR009038">
    <property type="entry name" value="GOLD_dom"/>
</dbReference>
<dbReference type="SUPFAM" id="SSF50729">
    <property type="entry name" value="PH domain-like"/>
    <property type="match status" value="1"/>
</dbReference>
<dbReference type="GO" id="GO:0034727">
    <property type="term" value="P:piecemeal microautophagy of the nucleus"/>
    <property type="evidence" value="ECO:0007669"/>
    <property type="project" value="TreeGrafter"/>
</dbReference>
<organism evidence="8 9">
    <name type="scientific">Allomyces macrogynus (strain ATCC 38327)</name>
    <name type="common">Allomyces javanicus var. macrogynus</name>
    <dbReference type="NCBI Taxonomy" id="578462"/>
    <lineage>
        <taxon>Eukaryota</taxon>
        <taxon>Fungi</taxon>
        <taxon>Fungi incertae sedis</taxon>
        <taxon>Blastocladiomycota</taxon>
        <taxon>Blastocladiomycetes</taxon>
        <taxon>Blastocladiales</taxon>
        <taxon>Blastocladiaceae</taxon>
        <taxon>Allomyces</taxon>
    </lineage>
</organism>
<dbReference type="FunFam" id="2.40.160.120:FF:000001">
    <property type="entry name" value="Oxysterol-binding protein"/>
    <property type="match status" value="1"/>
</dbReference>
<keyword evidence="5" id="KW-0175">Coiled coil</keyword>
<dbReference type="GO" id="GO:0032934">
    <property type="term" value="F:sterol binding"/>
    <property type="evidence" value="ECO:0007669"/>
    <property type="project" value="TreeGrafter"/>
</dbReference>
<dbReference type="PANTHER" id="PTHR10972:SF203">
    <property type="entry name" value="OXYSTEROL-BINDING PROTEIN HOMOLOG 3"/>
    <property type="match status" value="1"/>
</dbReference>
<dbReference type="eggNOG" id="KOG1737">
    <property type="taxonomic scope" value="Eukaryota"/>
</dbReference>
<dbReference type="Pfam" id="PF01237">
    <property type="entry name" value="Oxysterol_BP"/>
    <property type="match status" value="1"/>
</dbReference>
<dbReference type="GO" id="GO:0006887">
    <property type="term" value="P:exocytosis"/>
    <property type="evidence" value="ECO:0007669"/>
    <property type="project" value="TreeGrafter"/>
</dbReference>
<dbReference type="GO" id="GO:0032541">
    <property type="term" value="C:cortical endoplasmic reticulum"/>
    <property type="evidence" value="ECO:0007669"/>
    <property type="project" value="TreeGrafter"/>
</dbReference>
<dbReference type="InterPro" id="IPR011993">
    <property type="entry name" value="PH-like_dom_sf"/>
</dbReference>
<reference evidence="8 9" key="1">
    <citation type="submission" date="2009-11" db="EMBL/GenBank/DDBJ databases">
        <title>Annotation of Allomyces macrogynus ATCC 38327.</title>
        <authorList>
            <consortium name="The Broad Institute Genome Sequencing Platform"/>
            <person name="Russ C."/>
            <person name="Cuomo C."/>
            <person name="Burger G."/>
            <person name="Gray M.W."/>
            <person name="Holland P.W.H."/>
            <person name="King N."/>
            <person name="Lang F.B.F."/>
            <person name="Roger A.J."/>
            <person name="Ruiz-Trillo I."/>
            <person name="Young S.K."/>
            <person name="Zeng Q."/>
            <person name="Gargeya S."/>
            <person name="Fitzgerald M."/>
            <person name="Haas B."/>
            <person name="Abouelleil A."/>
            <person name="Alvarado L."/>
            <person name="Arachchi H.M."/>
            <person name="Berlin A."/>
            <person name="Chapman S.B."/>
            <person name="Gearin G."/>
            <person name="Goldberg J."/>
            <person name="Griggs A."/>
            <person name="Gujja S."/>
            <person name="Hansen M."/>
            <person name="Heiman D."/>
            <person name="Howarth C."/>
            <person name="Larimer J."/>
            <person name="Lui A."/>
            <person name="MacDonald P.J.P."/>
            <person name="McCowen C."/>
            <person name="Montmayeur A."/>
            <person name="Murphy C."/>
            <person name="Neiman D."/>
            <person name="Pearson M."/>
            <person name="Priest M."/>
            <person name="Roberts A."/>
            <person name="Saif S."/>
            <person name="Shea T."/>
            <person name="Sisk P."/>
            <person name="Stolte C."/>
            <person name="Sykes S."/>
            <person name="Wortman J."/>
            <person name="Nusbaum C."/>
            <person name="Birren B."/>
        </authorList>
    </citation>
    <scope>NUCLEOTIDE SEQUENCE [LARGE SCALE GENOMIC DNA]</scope>
    <source>
        <strain evidence="8 9">ATCC 38327</strain>
    </source>
</reference>
<keyword evidence="3" id="KW-0445">Lipid transport</keyword>
<evidence type="ECO:0000256" key="3">
    <source>
        <dbReference type="ARBA" id="ARBA00023055"/>
    </source>
</evidence>
<evidence type="ECO:0000313" key="8">
    <source>
        <dbReference type="EMBL" id="KNE55032.1"/>
    </source>
</evidence>
<feature type="domain" description="PH" evidence="7">
    <location>
        <begin position="199"/>
        <end position="290"/>
    </location>
</feature>
<dbReference type="GO" id="GO:0005886">
    <property type="term" value="C:plasma membrane"/>
    <property type="evidence" value="ECO:0007669"/>
    <property type="project" value="TreeGrafter"/>
</dbReference>
<sequence>MQEIEVPPRDCFKYYVQVTHAPKTIMWNFTTKRKNIGFGLFYQHDATDAPQSTTESDATSTSPAARRRNLNLNPFSGKRSANGSASDHHAPSSSNGSPKGSADALDTPDDASIHPASADAAAPRARASSKTARGEPALEEILPVQRYESSKTTIKGQKSVDRAGTYVLYFDNTFSRNTSKKMTFFVAMREGEAVEDEAKPELAGWLLKKKRKRMQGWAKRYFVCDRGHLAYFKFPAGFCRGSIPIALSAISVDLDHRIINIDSGTSLWHLRALTRDDYDKWLAVIKRYKAVQAADLALRTRQPSLAGSAAAEEEANEAMAKKAKEATAAAEASLLTFLEKVEERVKGLTAAVESEDADAVPEPVADAARALADLMAAEKQDLLDQLECEWAKAKSLQLAYQEILRESAEVKLRLETTVAAGTPPMPGTPTLPVGSRPFSLISQHRRTNSIASTASDMWFDAEEIVIANAGGESSDEDDEDGGRGGGKAASTHEMVIYEEHNEDDDEDDDDDSDYSYSHTDAESIAPSMSRRHAASATSGTGLSGTTAATSALASPPLTMVERRRFLPSPVAGDDVSIMSILRRNIGKDLSTVTMPISLNEPINLLQRLAEELEYSDLLDRAARATDSLDRLKYVAAFAVSGYASTAHRASRKPFNPLHGETYELVRPDRGFKYIAEKVSHYPPIMACHAEGDAGWTFFQDSKIASKFYGRSMEFYHSGTVHVVFPATGDHFTWAKVTTCMRNLIGGGTRSLDHYGKMIVRNHTTGERAEMTFKENGGGGWLGGGSVTKNEVVGSVIGAKGNKLATVQGRWNESLFWTGPDNLSVSIWKANPALPNVDQMYGFTQFTIELNEITDDIADYLPPTDTRFRPDQRLFEEGHTAEAEAEKVRVEEKQRAFRRELEAQGRKWEPRWFAAHPAEYSADPAGAGNDEWVYAGGYWEAREAKAWPPTDLQLW</sequence>
<dbReference type="OMA" id="SYFVRWV"/>
<feature type="compositionally biased region" description="Acidic residues" evidence="6">
    <location>
        <begin position="500"/>
        <end position="513"/>
    </location>
</feature>
<dbReference type="EMBL" id="GG745328">
    <property type="protein sequence ID" value="KNE55032.1"/>
    <property type="molecule type" value="Genomic_DNA"/>
</dbReference>
<dbReference type="GO" id="GO:0097038">
    <property type="term" value="C:perinuclear endoplasmic reticulum"/>
    <property type="evidence" value="ECO:0007669"/>
    <property type="project" value="TreeGrafter"/>
</dbReference>
<feature type="coiled-coil region" evidence="5">
    <location>
        <begin position="309"/>
        <end position="358"/>
    </location>
</feature>
<dbReference type="SMART" id="SM00233">
    <property type="entry name" value="PH"/>
    <property type="match status" value="1"/>
</dbReference>
<dbReference type="GO" id="GO:0120009">
    <property type="term" value="P:intermembrane lipid transfer"/>
    <property type="evidence" value="ECO:0007669"/>
    <property type="project" value="UniProtKB-ARBA"/>
</dbReference>
<dbReference type="GO" id="GO:0030011">
    <property type="term" value="P:maintenance of cell polarity"/>
    <property type="evidence" value="ECO:0007669"/>
    <property type="project" value="TreeGrafter"/>
</dbReference>
<dbReference type="Gene3D" id="2.60.120.680">
    <property type="entry name" value="GOLD domain"/>
    <property type="match status" value="1"/>
</dbReference>
<keyword evidence="4" id="KW-0446">Lipid-binding</keyword>
<dbReference type="GO" id="GO:0006897">
    <property type="term" value="P:endocytosis"/>
    <property type="evidence" value="ECO:0007669"/>
    <property type="project" value="TreeGrafter"/>
</dbReference>
<feature type="region of interest" description="Disordered" evidence="6">
    <location>
        <begin position="470"/>
        <end position="548"/>
    </location>
</feature>
<dbReference type="Gene3D" id="2.30.29.30">
    <property type="entry name" value="Pleckstrin-homology domain (PH domain)/Phosphotyrosine-binding domain (PTB)"/>
    <property type="match status" value="1"/>
</dbReference>
<accession>A0A0L0RXD8</accession>
<dbReference type="GO" id="GO:0035621">
    <property type="term" value="P:ER to Golgi ceramide transport"/>
    <property type="evidence" value="ECO:0007669"/>
    <property type="project" value="TreeGrafter"/>
</dbReference>
<feature type="compositionally biased region" description="Polar residues" evidence="6">
    <location>
        <begin position="49"/>
        <end position="63"/>
    </location>
</feature>
<dbReference type="Proteomes" id="UP000054350">
    <property type="component" value="Unassembled WGS sequence"/>
</dbReference>
<evidence type="ECO:0000256" key="4">
    <source>
        <dbReference type="ARBA" id="ARBA00023121"/>
    </source>
</evidence>
<dbReference type="Pfam" id="PF15409">
    <property type="entry name" value="PH_8"/>
    <property type="match status" value="1"/>
</dbReference>